<dbReference type="Proteomes" id="UP000309340">
    <property type="component" value="Unassembled WGS sequence"/>
</dbReference>
<organism evidence="1 2">
    <name type="scientific">Friedmanniomyces simplex</name>
    <dbReference type="NCBI Taxonomy" id="329884"/>
    <lineage>
        <taxon>Eukaryota</taxon>
        <taxon>Fungi</taxon>
        <taxon>Dikarya</taxon>
        <taxon>Ascomycota</taxon>
        <taxon>Pezizomycotina</taxon>
        <taxon>Dothideomycetes</taxon>
        <taxon>Dothideomycetidae</taxon>
        <taxon>Mycosphaerellales</taxon>
        <taxon>Teratosphaeriaceae</taxon>
        <taxon>Friedmanniomyces</taxon>
    </lineage>
</organism>
<evidence type="ECO:0000313" key="1">
    <source>
        <dbReference type="EMBL" id="TKA65466.1"/>
    </source>
</evidence>
<sequence length="193" mass="21190">MGHTSKYKRELIAEQQAHIATSEELGEALQVAQYLASKVESLRNVLATLAMGADLKIELRGYSEELEGMERIVLALMPPPPKRRKLEYGSSDAAVDLMLPFPSSDGLTVNPADIFSSDIVCPSDLTWATTYSDQPLPEPEPEPEPEQEVIDLEALEQQIEAAREVMAGEDAGILEVDVEARTDMFVFADDLLG</sequence>
<name>A0A4U0WSB8_9PEZI</name>
<dbReference type="AlphaFoldDB" id="A0A4U0WSB8"/>
<protein>
    <submittedName>
        <fullName evidence="1">Uncharacterized protein</fullName>
    </submittedName>
</protein>
<gene>
    <name evidence="1" type="ORF">B0A55_09284</name>
</gene>
<accession>A0A4U0WSB8</accession>
<keyword evidence="2" id="KW-1185">Reference proteome</keyword>
<comment type="caution">
    <text evidence="1">The sequence shown here is derived from an EMBL/GenBank/DDBJ whole genome shotgun (WGS) entry which is preliminary data.</text>
</comment>
<evidence type="ECO:0000313" key="2">
    <source>
        <dbReference type="Proteomes" id="UP000309340"/>
    </source>
</evidence>
<dbReference type="EMBL" id="NAJQ01000732">
    <property type="protein sequence ID" value="TKA65466.1"/>
    <property type="molecule type" value="Genomic_DNA"/>
</dbReference>
<proteinExistence type="predicted"/>
<reference evidence="1 2" key="1">
    <citation type="submission" date="2017-03" db="EMBL/GenBank/DDBJ databases">
        <title>Genomes of endolithic fungi from Antarctica.</title>
        <authorList>
            <person name="Coleine C."/>
            <person name="Masonjones S."/>
            <person name="Stajich J.E."/>
        </authorList>
    </citation>
    <scope>NUCLEOTIDE SEQUENCE [LARGE SCALE GENOMIC DNA]</scope>
    <source>
        <strain evidence="1 2">CCFEE 5184</strain>
    </source>
</reference>